<feature type="compositionally biased region" description="Acidic residues" evidence="1">
    <location>
        <begin position="112"/>
        <end position="124"/>
    </location>
</feature>
<proteinExistence type="predicted"/>
<sequence length="267" mass="28695">MPSTRVPFEPDSLHDRNTTLCLACACSLPPLKAGSTDSKLHITECCQSPICPSCISKNPRLARYNPCLSCLGGVGVVASGSGSGAAASMKTLMSPRTNIHGAVRHEDTFVLGDDDDDEDEDEGNEEKGEYPMGAEHSEANASPPAYKEAPAVANSGVEVQPRAAVSAEEHPPPSGNVEGTKTTPYKYYLSPADTLQGISLRFGVDGHEICRMNNLPPSVIRTTPHLLHTRAFILLPPTAKPHPSLMLNEADQTEREEKLTGEWPRRT</sequence>
<dbReference type="Proteomes" id="UP000467700">
    <property type="component" value="Unassembled WGS sequence"/>
</dbReference>
<dbReference type="OrthoDB" id="2107166at2759"/>
<gene>
    <name evidence="2" type="ORF">AAE3_LOCUS9182</name>
</gene>
<evidence type="ECO:0000256" key="1">
    <source>
        <dbReference type="SAM" id="MobiDB-lite"/>
    </source>
</evidence>
<evidence type="ECO:0008006" key="4">
    <source>
        <dbReference type="Google" id="ProtNLM"/>
    </source>
</evidence>
<name>A0A8S0WVQ6_CYCAE</name>
<protein>
    <recommendedName>
        <fullName evidence="4">LysM domain-containing protein</fullName>
    </recommendedName>
</protein>
<dbReference type="AlphaFoldDB" id="A0A8S0WVQ6"/>
<evidence type="ECO:0000313" key="3">
    <source>
        <dbReference type="Proteomes" id="UP000467700"/>
    </source>
</evidence>
<comment type="caution">
    <text evidence="2">The sequence shown here is derived from an EMBL/GenBank/DDBJ whole genome shotgun (WGS) entry which is preliminary data.</text>
</comment>
<reference evidence="2 3" key="1">
    <citation type="submission" date="2020-01" db="EMBL/GenBank/DDBJ databases">
        <authorList>
            <person name="Gupta K D."/>
        </authorList>
    </citation>
    <scope>NUCLEOTIDE SEQUENCE [LARGE SCALE GENOMIC DNA]</scope>
</reference>
<keyword evidence="3" id="KW-1185">Reference proteome</keyword>
<organism evidence="2 3">
    <name type="scientific">Cyclocybe aegerita</name>
    <name type="common">Black poplar mushroom</name>
    <name type="synonym">Agrocybe aegerita</name>
    <dbReference type="NCBI Taxonomy" id="1973307"/>
    <lineage>
        <taxon>Eukaryota</taxon>
        <taxon>Fungi</taxon>
        <taxon>Dikarya</taxon>
        <taxon>Basidiomycota</taxon>
        <taxon>Agaricomycotina</taxon>
        <taxon>Agaricomycetes</taxon>
        <taxon>Agaricomycetidae</taxon>
        <taxon>Agaricales</taxon>
        <taxon>Agaricineae</taxon>
        <taxon>Bolbitiaceae</taxon>
        <taxon>Cyclocybe</taxon>
    </lineage>
</organism>
<dbReference type="InterPro" id="IPR036779">
    <property type="entry name" value="LysM_dom_sf"/>
</dbReference>
<dbReference type="EMBL" id="CACVBS010000057">
    <property type="protein sequence ID" value="CAA7266946.1"/>
    <property type="molecule type" value="Genomic_DNA"/>
</dbReference>
<accession>A0A8S0WVQ6</accession>
<dbReference type="Gene3D" id="3.10.350.10">
    <property type="entry name" value="LysM domain"/>
    <property type="match status" value="1"/>
</dbReference>
<evidence type="ECO:0000313" key="2">
    <source>
        <dbReference type="EMBL" id="CAA7266946.1"/>
    </source>
</evidence>
<feature type="region of interest" description="Disordered" evidence="1">
    <location>
        <begin position="103"/>
        <end position="182"/>
    </location>
</feature>